<keyword evidence="6" id="KW-1185">Reference proteome</keyword>
<dbReference type="PANTHER" id="PTHR37042">
    <property type="entry name" value="OUTER MEMBRANE PROTEIN RV1973"/>
    <property type="match status" value="1"/>
</dbReference>
<evidence type="ECO:0000313" key="6">
    <source>
        <dbReference type="Proteomes" id="UP000483004"/>
    </source>
</evidence>
<feature type="region of interest" description="Disordered" evidence="3">
    <location>
        <begin position="262"/>
        <end position="291"/>
    </location>
</feature>
<feature type="compositionally biased region" description="Low complexity" evidence="3">
    <location>
        <begin position="276"/>
        <end position="291"/>
    </location>
</feature>
<dbReference type="EMBL" id="WBMR01000009">
    <property type="protein sequence ID" value="KAB2388006.1"/>
    <property type="molecule type" value="Genomic_DNA"/>
</dbReference>
<evidence type="ECO:0000256" key="2">
    <source>
        <dbReference type="ARBA" id="ARBA00023136"/>
    </source>
</evidence>
<feature type="compositionally biased region" description="Basic and acidic residues" evidence="3">
    <location>
        <begin position="1"/>
        <end position="10"/>
    </location>
</feature>
<feature type="compositionally biased region" description="Acidic residues" evidence="3">
    <location>
        <begin position="48"/>
        <end position="74"/>
    </location>
</feature>
<evidence type="ECO:0000256" key="3">
    <source>
        <dbReference type="SAM" id="MobiDB-lite"/>
    </source>
</evidence>
<keyword evidence="4" id="KW-0812">Transmembrane</keyword>
<feature type="compositionally biased region" description="Acidic residues" evidence="3">
    <location>
        <begin position="15"/>
        <end position="28"/>
    </location>
</feature>
<keyword evidence="2 4" id="KW-0472">Membrane</keyword>
<feature type="transmembrane region" description="Helical" evidence="4">
    <location>
        <begin position="108"/>
        <end position="129"/>
    </location>
</feature>
<dbReference type="GO" id="GO:0016020">
    <property type="term" value="C:membrane"/>
    <property type="evidence" value="ECO:0007669"/>
    <property type="project" value="UniProtKB-SubCell"/>
</dbReference>
<dbReference type="AlphaFoldDB" id="A0A6L3W4U9"/>
<comment type="subcellular location">
    <subcellularLocation>
        <location evidence="1">Membrane</location>
    </subcellularLocation>
</comment>
<reference evidence="5 6" key="1">
    <citation type="submission" date="2019-09" db="EMBL/GenBank/DDBJ databases">
        <title>Actinomadura physcomitrii sp. nov., a novel actinomycete isolated from moss [Physcomitrium sphaericum (Ludw) Fuernr].</title>
        <authorList>
            <person name="Liu C."/>
            <person name="Zhuang X."/>
        </authorList>
    </citation>
    <scope>NUCLEOTIDE SEQUENCE [LARGE SCALE GENOMIC DNA]</scope>
    <source>
        <strain evidence="5 6">CYP1-1B</strain>
    </source>
</reference>
<evidence type="ECO:0000256" key="4">
    <source>
        <dbReference type="SAM" id="Phobius"/>
    </source>
</evidence>
<dbReference type="OrthoDB" id="3534258at2"/>
<protein>
    <recommendedName>
        <fullName evidence="7">Mce-associated membrane protein</fullName>
    </recommendedName>
</protein>
<dbReference type="Proteomes" id="UP000483004">
    <property type="component" value="Unassembled WGS sequence"/>
</dbReference>
<keyword evidence="4" id="KW-1133">Transmembrane helix</keyword>
<name>A0A6L3W4U9_9ACTN</name>
<feature type="region of interest" description="Disordered" evidence="3">
    <location>
        <begin position="1"/>
        <end position="94"/>
    </location>
</feature>
<evidence type="ECO:0000313" key="5">
    <source>
        <dbReference type="EMBL" id="KAB2388006.1"/>
    </source>
</evidence>
<gene>
    <name evidence="5" type="ORF">F9B16_05415</name>
</gene>
<sequence length="291" mass="30539">MKTDTTEDIRSPSAEETDTEETGTEETGTEGTGTEGTGTEGTGTEGTGTEETDAEETDAEETDAEETDTEETASDEAKAEETEADETAAPEGRAGRRGRIAGLLTGQVAAKLLVVAVLIASIVTAGLQWHRADKADTREDVRRQVGDSAGRFGQALLSYDHTRLQAARNRVLSLASDDFAKTYDQAFTGGLEGIITKLKADASATVRTVYVGDVDGSNARAVVVMDSEVHSTAGTRSVLGSYLDMKLARSHGTWKVTEVTSIGAANESMTDPDGKQQTTPTQPEPSTSPGG</sequence>
<organism evidence="5 6">
    <name type="scientific">Actinomadura montaniterrae</name>
    <dbReference type="NCBI Taxonomy" id="1803903"/>
    <lineage>
        <taxon>Bacteria</taxon>
        <taxon>Bacillati</taxon>
        <taxon>Actinomycetota</taxon>
        <taxon>Actinomycetes</taxon>
        <taxon>Streptosporangiales</taxon>
        <taxon>Thermomonosporaceae</taxon>
        <taxon>Actinomadura</taxon>
    </lineage>
</organism>
<dbReference type="PANTHER" id="PTHR37042:SF4">
    <property type="entry name" value="OUTER MEMBRANE PROTEIN RV1973"/>
    <property type="match status" value="1"/>
</dbReference>
<feature type="compositionally biased region" description="Gly residues" evidence="3">
    <location>
        <begin position="30"/>
        <end position="46"/>
    </location>
</feature>
<evidence type="ECO:0008006" key="7">
    <source>
        <dbReference type="Google" id="ProtNLM"/>
    </source>
</evidence>
<comment type="caution">
    <text evidence="5">The sequence shown here is derived from an EMBL/GenBank/DDBJ whole genome shotgun (WGS) entry which is preliminary data.</text>
</comment>
<proteinExistence type="predicted"/>
<evidence type="ECO:0000256" key="1">
    <source>
        <dbReference type="ARBA" id="ARBA00004370"/>
    </source>
</evidence>
<accession>A0A6L3W4U9</accession>
<dbReference type="RefSeq" id="WP_151538717.1">
    <property type="nucleotide sequence ID" value="NZ_WBMR01000009.1"/>
</dbReference>